<evidence type="ECO:0000256" key="1">
    <source>
        <dbReference type="PIRSR" id="PIRSR014972-2"/>
    </source>
</evidence>
<name>A0A8A0RIR1_9FIRM</name>
<proteinExistence type="predicted"/>
<gene>
    <name evidence="3" type="primary">flK_1</name>
    <name evidence="3" type="ORF">H0A61_00495</name>
</gene>
<keyword evidence="3" id="KW-0378">Hydrolase</keyword>
<dbReference type="EC" id="3.1.2.29" evidence="3"/>
<dbReference type="Proteomes" id="UP000662904">
    <property type="component" value="Chromosome"/>
</dbReference>
<organism evidence="3 4">
    <name type="scientific">Koleobacter methoxysyntrophicus</name>
    <dbReference type="NCBI Taxonomy" id="2751313"/>
    <lineage>
        <taxon>Bacteria</taxon>
        <taxon>Bacillati</taxon>
        <taxon>Bacillota</taxon>
        <taxon>Clostridia</taxon>
        <taxon>Koleobacterales</taxon>
        <taxon>Koleobacteraceae</taxon>
        <taxon>Koleobacter</taxon>
    </lineage>
</organism>
<dbReference type="AlphaFoldDB" id="A0A8A0RIR1"/>
<evidence type="ECO:0000313" key="3">
    <source>
        <dbReference type="EMBL" id="QSQ08175.1"/>
    </source>
</evidence>
<accession>A0A8A0RIR1</accession>
<sequence>MIGIPKFGPGLTETVQKLITEKDTALHFGSGALKTLLATPVLTALMIEATAKMIDPKLPEGLITIGKSINITHEKPTPAGMTVTVKAELKEIDGNRLLFQLKAYDELGEIGHGIHERYIVSHSGILKSAEDRKKLLESKD</sequence>
<dbReference type="RefSeq" id="WP_206708405.1">
    <property type="nucleotide sequence ID" value="NZ_CP059066.1"/>
</dbReference>
<dbReference type="SUPFAM" id="SSF54637">
    <property type="entry name" value="Thioesterase/thiol ester dehydrase-isomerase"/>
    <property type="match status" value="1"/>
</dbReference>
<dbReference type="CDD" id="cd03440">
    <property type="entry name" value="hot_dog"/>
    <property type="match status" value="1"/>
</dbReference>
<dbReference type="PANTHER" id="PTHR36934:SF1">
    <property type="entry name" value="THIOESTERASE DOMAIN-CONTAINING PROTEIN"/>
    <property type="match status" value="1"/>
</dbReference>
<dbReference type="PIRSF" id="PIRSF014972">
    <property type="entry name" value="FlK"/>
    <property type="match status" value="1"/>
</dbReference>
<feature type="domain" description="Fluoroacetyl-CoA-specific thioesterase-like" evidence="2">
    <location>
        <begin position="19"/>
        <end position="122"/>
    </location>
</feature>
<feature type="binding site" evidence="1">
    <location>
        <position position="117"/>
    </location>
    <ligand>
        <name>substrate</name>
    </ligand>
</feature>
<dbReference type="InterPro" id="IPR029069">
    <property type="entry name" value="HotDog_dom_sf"/>
</dbReference>
<dbReference type="InterPro" id="IPR054485">
    <property type="entry name" value="FlK-like_dom"/>
</dbReference>
<dbReference type="GO" id="GO:0016787">
    <property type="term" value="F:hydrolase activity"/>
    <property type="evidence" value="ECO:0007669"/>
    <property type="project" value="UniProtKB-KW"/>
</dbReference>
<dbReference type="Gene3D" id="3.10.129.10">
    <property type="entry name" value="Hotdog Thioesterase"/>
    <property type="match status" value="1"/>
</dbReference>
<evidence type="ECO:0000313" key="4">
    <source>
        <dbReference type="Proteomes" id="UP000662904"/>
    </source>
</evidence>
<dbReference type="Pfam" id="PF22636">
    <property type="entry name" value="FlK"/>
    <property type="match status" value="1"/>
</dbReference>
<keyword evidence="4" id="KW-1185">Reference proteome</keyword>
<dbReference type="InterPro" id="IPR025540">
    <property type="entry name" value="FlK"/>
</dbReference>
<evidence type="ECO:0000259" key="2">
    <source>
        <dbReference type="Pfam" id="PF22636"/>
    </source>
</evidence>
<protein>
    <submittedName>
        <fullName evidence="3">Fluoroacetyl-CoA thioesterase</fullName>
        <ecNumber evidence="3">3.1.2.29</ecNumber>
    </submittedName>
</protein>
<dbReference type="EMBL" id="CP059066">
    <property type="protein sequence ID" value="QSQ08175.1"/>
    <property type="molecule type" value="Genomic_DNA"/>
</dbReference>
<dbReference type="KEGG" id="kme:H0A61_00495"/>
<feature type="binding site" evidence="1">
    <location>
        <position position="66"/>
    </location>
    <ligand>
        <name>CoA</name>
        <dbReference type="ChEBI" id="CHEBI:57287"/>
    </ligand>
</feature>
<dbReference type="PANTHER" id="PTHR36934">
    <property type="entry name" value="BLR0278 PROTEIN"/>
    <property type="match status" value="1"/>
</dbReference>
<feature type="binding site" evidence="1">
    <location>
        <position position="66"/>
    </location>
    <ligand>
        <name>substrate</name>
    </ligand>
</feature>
<reference evidence="3" key="1">
    <citation type="submission" date="2020-07" db="EMBL/GenBank/DDBJ databases">
        <title>Koleobacter methoxysyntrophicus gen. nov., sp. nov., a novel anaerobic bacterium isolated from deep subsurface oil field and proposal of Koleobacterales ord. nov. in the phylum Firmicutes.</title>
        <authorList>
            <person name="Sakamoto S."/>
            <person name="Tamaki H."/>
        </authorList>
    </citation>
    <scope>NUCLEOTIDE SEQUENCE</scope>
    <source>
        <strain evidence="3">NRmbB1</strain>
    </source>
</reference>